<evidence type="ECO:0000256" key="3">
    <source>
        <dbReference type="ARBA" id="ARBA00022490"/>
    </source>
</evidence>
<dbReference type="FunFam" id="3.40.50.300:FF:002141">
    <property type="entry name" value="Dynein heavy chain"/>
    <property type="match status" value="1"/>
</dbReference>
<name>A0A183SUM2_SCHSO</name>
<evidence type="ECO:0000256" key="9">
    <source>
        <dbReference type="ARBA" id="ARBA00023054"/>
    </source>
</evidence>
<dbReference type="Pfam" id="PF12781">
    <property type="entry name" value="AAA_9"/>
    <property type="match status" value="1"/>
</dbReference>
<evidence type="ECO:0000313" key="16">
    <source>
        <dbReference type="WBParaSite" id="SSLN_0000822401-mRNA-1"/>
    </source>
</evidence>
<dbReference type="GO" id="GO:0005524">
    <property type="term" value="F:ATP binding"/>
    <property type="evidence" value="ECO:0007669"/>
    <property type="project" value="UniProtKB-KW"/>
</dbReference>
<dbReference type="InterPro" id="IPR013602">
    <property type="entry name" value="Dynein_heavy_linker"/>
</dbReference>
<evidence type="ECO:0000256" key="4">
    <source>
        <dbReference type="ARBA" id="ARBA00022701"/>
    </source>
</evidence>
<dbReference type="SMART" id="SM00382">
    <property type="entry name" value="AAA"/>
    <property type="match status" value="3"/>
</dbReference>
<evidence type="ECO:0000256" key="13">
    <source>
        <dbReference type="ARBA" id="ARBA00023273"/>
    </source>
</evidence>
<dbReference type="InterPro" id="IPR003593">
    <property type="entry name" value="AAA+_ATPase"/>
</dbReference>
<dbReference type="GO" id="GO:0007018">
    <property type="term" value="P:microtubule-based movement"/>
    <property type="evidence" value="ECO:0007669"/>
    <property type="project" value="InterPro"/>
</dbReference>
<dbReference type="Gene3D" id="1.10.8.710">
    <property type="match status" value="1"/>
</dbReference>
<dbReference type="Gene3D" id="1.20.920.60">
    <property type="match status" value="1"/>
</dbReference>
<dbReference type="Pfam" id="PF12774">
    <property type="entry name" value="AAA_6"/>
    <property type="match status" value="1"/>
</dbReference>
<dbReference type="GO" id="GO:0051959">
    <property type="term" value="F:dynein light intermediate chain binding"/>
    <property type="evidence" value="ECO:0007669"/>
    <property type="project" value="InterPro"/>
</dbReference>
<keyword evidence="3" id="KW-0963">Cytoplasm</keyword>
<evidence type="ECO:0000256" key="12">
    <source>
        <dbReference type="ARBA" id="ARBA00023212"/>
    </source>
</evidence>
<proteinExistence type="inferred from homology"/>
<dbReference type="FunFam" id="3.20.180.20:FF:000001">
    <property type="entry name" value="Dynein axonemal heavy chain 5"/>
    <property type="match status" value="1"/>
</dbReference>
<feature type="coiled-coil region" evidence="14">
    <location>
        <begin position="2303"/>
        <end position="2351"/>
    </location>
</feature>
<dbReference type="InterPro" id="IPR027417">
    <property type="entry name" value="P-loop_NTPase"/>
</dbReference>
<keyword evidence="9 14" id="KW-0175">Coiled coil</keyword>
<dbReference type="Pfam" id="PF17857">
    <property type="entry name" value="AAA_lid_1"/>
    <property type="match status" value="1"/>
</dbReference>
<evidence type="ECO:0000256" key="8">
    <source>
        <dbReference type="ARBA" id="ARBA00023017"/>
    </source>
</evidence>
<dbReference type="Gene3D" id="1.10.472.130">
    <property type="match status" value="1"/>
</dbReference>
<dbReference type="InterPro" id="IPR043157">
    <property type="entry name" value="Dynein_AAA1S"/>
</dbReference>
<dbReference type="Gene3D" id="3.20.180.20">
    <property type="entry name" value="Dynein heavy chain, N-terminal domain 2"/>
    <property type="match status" value="1"/>
</dbReference>
<dbReference type="Gene3D" id="6.10.140.1060">
    <property type="match status" value="1"/>
</dbReference>
<feature type="coiled-coil region" evidence="14">
    <location>
        <begin position="123"/>
        <end position="153"/>
    </location>
</feature>
<dbReference type="InterPro" id="IPR041589">
    <property type="entry name" value="DNAH3_AAA_lid_1"/>
</dbReference>
<keyword evidence="10" id="KW-0969">Cilium</keyword>
<evidence type="ECO:0000256" key="11">
    <source>
        <dbReference type="ARBA" id="ARBA00023175"/>
    </source>
</evidence>
<dbReference type="Pfam" id="PF12780">
    <property type="entry name" value="AAA_8"/>
    <property type="match status" value="1"/>
</dbReference>
<dbReference type="Gene3D" id="3.40.50.300">
    <property type="entry name" value="P-loop containing nucleotide triphosphate hydrolases"/>
    <property type="match status" value="4"/>
</dbReference>
<evidence type="ECO:0000256" key="1">
    <source>
        <dbReference type="ARBA" id="ARBA00004430"/>
    </source>
</evidence>
<feature type="domain" description="AAA+ ATPase" evidence="15">
    <location>
        <begin position="820"/>
        <end position="954"/>
    </location>
</feature>
<keyword evidence="4" id="KW-0493">Microtubule</keyword>
<dbReference type="InterPro" id="IPR035706">
    <property type="entry name" value="AAA_9"/>
</dbReference>
<dbReference type="FunFam" id="1.20.58.1120:FF:000008">
    <property type="entry name" value="Dynein heavy chain 10, axonemal"/>
    <property type="match status" value="1"/>
</dbReference>
<keyword evidence="13" id="KW-0966">Cell projection</keyword>
<evidence type="ECO:0000256" key="7">
    <source>
        <dbReference type="ARBA" id="ARBA00022840"/>
    </source>
</evidence>
<dbReference type="Pfam" id="PF17852">
    <property type="entry name" value="Dynein_AAA_lid"/>
    <property type="match status" value="1"/>
</dbReference>
<dbReference type="SUPFAM" id="SSF52540">
    <property type="entry name" value="P-loop containing nucleoside triphosphate hydrolases"/>
    <property type="match status" value="4"/>
</dbReference>
<feature type="coiled-coil region" evidence="14">
    <location>
        <begin position="2596"/>
        <end position="2626"/>
    </location>
</feature>
<keyword evidence="12" id="KW-0206">Cytoskeleton</keyword>
<dbReference type="Pfam" id="PF12775">
    <property type="entry name" value="AAA_7"/>
    <property type="match status" value="1"/>
</dbReference>
<dbReference type="Gene3D" id="1.20.920.30">
    <property type="match status" value="1"/>
</dbReference>
<keyword evidence="8" id="KW-0243">Dynein</keyword>
<feature type="domain" description="AAA+ ATPase" evidence="15">
    <location>
        <begin position="1098"/>
        <end position="1234"/>
    </location>
</feature>
<dbReference type="InterPro" id="IPR035699">
    <property type="entry name" value="AAA_6"/>
</dbReference>
<dbReference type="InterPro" id="IPR042222">
    <property type="entry name" value="Dynein_2_N"/>
</dbReference>
<dbReference type="FunFam" id="3.40.50.300:FF:000063">
    <property type="entry name" value="dynein heavy chain 6, axonemal"/>
    <property type="match status" value="1"/>
</dbReference>
<evidence type="ECO:0000256" key="6">
    <source>
        <dbReference type="ARBA" id="ARBA00022741"/>
    </source>
</evidence>
<dbReference type="GO" id="GO:0005874">
    <property type="term" value="C:microtubule"/>
    <property type="evidence" value="ECO:0007669"/>
    <property type="project" value="UniProtKB-KW"/>
</dbReference>
<dbReference type="InterPro" id="IPR024743">
    <property type="entry name" value="Dynein_HC_stalk"/>
</dbReference>
<dbReference type="FunFam" id="3.40.50.300:FF:000049">
    <property type="entry name" value="Dynein, axonemal, heavy chain 5"/>
    <property type="match status" value="1"/>
</dbReference>
<feature type="domain" description="AAA+ ATPase" evidence="15">
    <location>
        <begin position="1444"/>
        <end position="1782"/>
    </location>
</feature>
<dbReference type="WBParaSite" id="SSLN_0000822401-mRNA-1">
    <property type="protein sequence ID" value="SSLN_0000822401-mRNA-1"/>
    <property type="gene ID" value="SSLN_0000822401"/>
</dbReference>
<dbReference type="InterPro" id="IPR024317">
    <property type="entry name" value="Dynein_heavy_chain_D4_dom"/>
</dbReference>
<dbReference type="Gene3D" id="1.20.140.100">
    <property type="entry name" value="Dynein heavy chain, N-terminal domain 2"/>
    <property type="match status" value="1"/>
</dbReference>
<evidence type="ECO:0000256" key="2">
    <source>
        <dbReference type="ARBA" id="ARBA00008887"/>
    </source>
</evidence>
<dbReference type="FunFam" id="1.10.287.2620:FF:000001">
    <property type="entry name" value="Cytoplasmic dynein heavy chain 1"/>
    <property type="match status" value="1"/>
</dbReference>
<evidence type="ECO:0000256" key="14">
    <source>
        <dbReference type="SAM" id="Coils"/>
    </source>
</evidence>
<dbReference type="Gene3D" id="1.20.58.1120">
    <property type="match status" value="1"/>
</dbReference>
<dbReference type="PANTHER" id="PTHR22878:SF63">
    <property type="entry name" value="DYNEIN AXONEMAL HEAVY CHAIN 10"/>
    <property type="match status" value="1"/>
</dbReference>
<dbReference type="GO" id="GO:0030286">
    <property type="term" value="C:dynein complex"/>
    <property type="evidence" value="ECO:0007669"/>
    <property type="project" value="UniProtKB-KW"/>
</dbReference>
<dbReference type="GO" id="GO:0005930">
    <property type="term" value="C:axoneme"/>
    <property type="evidence" value="ECO:0007669"/>
    <property type="project" value="UniProtKB-SubCell"/>
</dbReference>
<evidence type="ECO:0000256" key="10">
    <source>
        <dbReference type="ARBA" id="ARBA00023069"/>
    </source>
</evidence>
<dbReference type="GO" id="GO:0045505">
    <property type="term" value="F:dynein intermediate chain binding"/>
    <property type="evidence" value="ECO:0007669"/>
    <property type="project" value="InterPro"/>
</dbReference>
<dbReference type="InterPro" id="IPR042228">
    <property type="entry name" value="Dynein_linker_3"/>
</dbReference>
<accession>A0A183SUM2</accession>
<protein>
    <submittedName>
        <fullName evidence="16">DYH9 protein</fullName>
    </submittedName>
</protein>
<dbReference type="InterPro" id="IPR041466">
    <property type="entry name" value="Dynein_AAA5_ext"/>
</dbReference>
<keyword evidence="7" id="KW-0067">ATP-binding</keyword>
<dbReference type="InterPro" id="IPR026983">
    <property type="entry name" value="DHC"/>
</dbReference>
<organism evidence="16">
    <name type="scientific">Schistocephalus solidus</name>
    <name type="common">Tapeworm</name>
    <dbReference type="NCBI Taxonomy" id="70667"/>
    <lineage>
        <taxon>Eukaryota</taxon>
        <taxon>Metazoa</taxon>
        <taxon>Spiralia</taxon>
        <taxon>Lophotrochozoa</taxon>
        <taxon>Platyhelminthes</taxon>
        <taxon>Cestoda</taxon>
        <taxon>Eucestoda</taxon>
        <taxon>Diphyllobothriidea</taxon>
        <taxon>Diphyllobothriidae</taxon>
        <taxon>Schistocephalus</taxon>
    </lineage>
</organism>
<dbReference type="Gene3D" id="1.20.920.20">
    <property type="match status" value="2"/>
</dbReference>
<keyword evidence="5" id="KW-0677">Repeat</keyword>
<dbReference type="Pfam" id="PF12777">
    <property type="entry name" value="MT"/>
    <property type="match status" value="2"/>
</dbReference>
<evidence type="ECO:0000259" key="15">
    <source>
        <dbReference type="SMART" id="SM00382"/>
    </source>
</evidence>
<reference evidence="16" key="1">
    <citation type="submission" date="2016-06" db="UniProtKB">
        <authorList>
            <consortium name="WormBaseParasite"/>
        </authorList>
    </citation>
    <scope>IDENTIFICATION</scope>
</reference>
<keyword evidence="6" id="KW-0547">Nucleotide-binding</keyword>
<dbReference type="PANTHER" id="PTHR22878">
    <property type="entry name" value="DYNEIN HEAVY CHAIN 6, AXONEMAL-LIKE-RELATED"/>
    <property type="match status" value="1"/>
</dbReference>
<dbReference type="Gene3D" id="1.10.8.1220">
    <property type="match status" value="1"/>
</dbReference>
<dbReference type="Gene3D" id="1.10.287.2620">
    <property type="match status" value="1"/>
</dbReference>
<dbReference type="FunFam" id="1.20.920.30:FF:000007">
    <property type="entry name" value="Dynein axonemal heavy chain 10"/>
    <property type="match status" value="1"/>
</dbReference>
<comment type="similarity">
    <text evidence="2">Belongs to the dynein heavy chain family.</text>
</comment>
<dbReference type="FunFam" id="1.10.8.710:FF:000002">
    <property type="entry name" value="dynein heavy chain 17, axonemal"/>
    <property type="match status" value="1"/>
</dbReference>
<comment type="subcellular location">
    <subcellularLocation>
        <location evidence="1">Cytoplasm</location>
        <location evidence="1">Cytoskeleton</location>
        <location evidence="1">Cilium axoneme</location>
    </subcellularLocation>
</comment>
<keyword evidence="11" id="KW-0505">Motor protein</keyword>
<dbReference type="Pfam" id="PF08393">
    <property type="entry name" value="DHC_N2"/>
    <property type="match status" value="1"/>
</dbReference>
<sequence length="2754" mass="314615">LTSQLRAQPKRLDQLKAVLQSIKLVQDSSLDVEQQLIDIDECYRLLRLHGLPVSSAELEEAASVSRDWLRLLHLARSTTRQLMPTKHNFVVRIQREVGRFTHKISEFAERFSVSGPGSVADDLDKGLELMKQYKEEIQQLEAERHELLSAEKLLDLPISTYAQLCRISQEMNSLEKLYRIYRDQKEERASWSSTLWHQADFSLLSEGIEGYLKALRRLPQEVRSTPVGRTLDNHMRAFRDSLPLFANLKHEALRPRHWAILLERTGQTFAGSPENFTLGNIFSMEIHRYEAIIGEVLGIALKEFSIEKTLGDGDMEGVLEIEELWQSMPLNVKDYMKGAENRGLLLSGVDEIMQLLDDNALSLQSMSASRFVAPFLDRVRSLEQSLSLISEVLETWMMVQRKWMYMEGIFVGGDIRIQLPEEAQRFDSYDRKFKQAGIKKLDFLKAISKYFSCTSISATCAHYLDKLALTLPLAIMEETSGEPGVRNCCLRPDRLNDLKFIGKGLEACQKSLSHYLQAKRNVFPRFFFISDDELLGILGSGRYDCAQKHMIKMFDNISHLKFVQGDRNKMYATTMCSTEGEELNFSEKVLADGRVENWLTEVETAMKSSNRRVTKEAIVYYRYKKSRQPTTQYQEALRANPTGQYFYSERRLHERSLCGYCRVDWMLDYQGMVILAASQIWSTWEVEDVFKQMSSGGKSAMKHYGQQLHQQLNEVVARVRGDLTKNDRTKLTTMLIIDVHLRDIVDGFIRDSIMETTDFEWESQLRFYWVRSLDDLKVYQCTGLFDYGYEYMGLCGRLVITPLTDRIYLTLTQALSMYMGGAPAGPAGTGKTETVKDLAKALGLFCLVTNCGESMDYRAVGKILSGLCQCGAWGCFDEFNRIEVSVLSVISTQLKIIQTALMQKASLFRFEDEDIKLKSQVGIFITMNPGYAGRTELPESVKALFRQVVVVVPDMQLICEIMLFSQGFSSAKILAKKMTTLYKLAEEQLSKQHHYDFGLRALKSVLVMAGNLRRSEPDLSEESVLMRAMRDMNLPKFVYDDVQLFLDLIQDLFPGLQCPRVGYPEFTQAVKEYLARENYIVLPHQVDKVVQLYETMHTRHTTMVVGPTSGGKTVIIQSLCKAQETLGTPTKLFTINPKDRSVVELYGVLDPNTRDWTDGLLSKIFRDINTITDRKERMYILFDGDVDALWAENMNSVMDDNRLLTLANGERLRLQPHCALLFEVGDLQYASPATISRCGMVYVEPRDLGYEPFWQRWLACRSDQVPRQYLSELYKKYIPAVMERIFDGVEGEKVVGKLRCVLPLSSLNVVAQFSNLLGALLNQHPTDTFCDIEAIFLQAICISIGGVLAEEVQGKFDEFLRLLSALPPSSSDEPAASELPAGLLPCGQPRLSDYHFEVERSCWVPWENLVQTYVYDEKRRFSDILVPTKETVCLNWLLQQTLASTRPICLIGQTGTSKTATLTLMMDFSSRTSSLDVQRNLEVNVERRGKGVYGPTSGRRLLVFIDDMNMPQPDLYGTQQPIALLQILLSQNGLYDRGKELNWKKLVDIDYLAAMGIPGGGRHEVNPRFISLFSIYNVVGPGEETMAQIFNSILSGFTQKFDSSVNQIVPVITQMTLSVYRFALQQLPPTPIKFHYIFNLRDLSRLYCGLCQMTVENFTRVDQVIRLWKHETLRVFSDRLITEEDKELLKAKVEEQITENFPQDSEELNSEPLIFGDYRLALEETEVRSYEEIADYNTVRTIFTELMEVFNERKQKMHLVLFDDALDHLSRLQRIIRMDRGHAMAAGIGGSGKTSLIKLATFTAGYDLFQISLCRGYSEKDFREDLKALYIQLGQQDKPTVFYFSDDHAVNDGKYPLLSLFGFFELLNNMLTSGIVPALFPDDEKEALINDLRNENAELGLEVTKEDVWNYFVEKAAGNLHIVFSMSPVGEKLRTRCRNFPGIVNNTTIDWFFPWPEKALYSVAEALVPSAVDLPPPEHRTSVIDFIVHVHMNVQDYTKDFLQKWRRVNYVTPKHYLDFIKNYFSLHTEKSARNKALCERLQGGLTKLEDAAVQTDELKRKLDIQRVAVAQQAAACEQMLTDITEGQKLATEKKQLAIVKGKDIEQQAVELGQEKKEAETALADAIPALEQARLALDDLEKSDVTEIRSFTKPPKPVQVISECICVFKGYKEISWKTAKGMMADTNFLQSLQTMDVDSITAKQTAVVKDYLERSKVTLDEMRQVSRAGAGLLKFVIAVLEYCSVARDVKPKRDKVARLERHFHQVYVLSVEQFLFEHHLSVNAFYEVLTAREQYCEWEGPSFMERTKSDLEQINVEIGKLEEELTKLSGNYRDAMDERQKLQEETELMERRLKAAGTLISGLASESVRWKNDLTTLKQCRPVLLGDCLVSAAFLSYAGAFSSDYRHRMIYEDWCVDVQTREIPITSDFRLQLLLTDEVTVSRWNSEGLPPDELSIQNGILTTKASRFPICIDPQQQALKWIKTMETPNNLKVATFSDPDFLKQLELAIKYGIPFLLQDVEEFIDPVIINVLEKNILGDQSRQVVLLGDKEVDFDPNFRLYLNTKLPNPKYSPNIFGSAIVINFTVTLKGLEDQLLSVIVKNERQALEEQRERLILETSENKQLLKDLEDSLLRELATSTGNMLDNVELVNTMEETKKKVIEVSEKLKLSTKTTVDVEKMRDAYRPVAKRGAILFFVLSDLAVVNPMYQFSLLAYLSVFEPSLRKSMPDTNLQKRLGNMLRMITMNVYIYGCMGE</sequence>
<evidence type="ECO:0000256" key="5">
    <source>
        <dbReference type="ARBA" id="ARBA00022737"/>
    </source>
</evidence>